<feature type="transmembrane region" description="Helical" evidence="9">
    <location>
        <begin position="55"/>
        <end position="74"/>
    </location>
</feature>
<dbReference type="InterPro" id="IPR005279">
    <property type="entry name" value="Dipep/tripep_permease"/>
</dbReference>
<feature type="transmembrane region" description="Helical" evidence="9">
    <location>
        <begin position="24"/>
        <end position="43"/>
    </location>
</feature>
<protein>
    <submittedName>
        <fullName evidence="11">Dipeptide/tripeptide permease</fullName>
        <ecNumber evidence="11">3.1.3.1</ecNumber>
    </submittedName>
</protein>
<comment type="subcellular location">
    <subcellularLocation>
        <location evidence="1">Cell membrane</location>
        <topology evidence="1">Multi-pass membrane protein</topology>
    </subcellularLocation>
    <subcellularLocation>
        <location evidence="8">Membrane</location>
        <topology evidence="8">Multi-pass membrane protein</topology>
    </subcellularLocation>
</comment>
<organism evidence="11 12">
    <name type="scientific">Elusimicrobium minutum (strain Pei191)</name>
    <dbReference type="NCBI Taxonomy" id="445932"/>
    <lineage>
        <taxon>Bacteria</taxon>
        <taxon>Pseudomonadati</taxon>
        <taxon>Elusimicrobiota</taxon>
        <taxon>Elusimicrobia</taxon>
        <taxon>Elusimicrobiales</taxon>
        <taxon>Elusimicrobiaceae</taxon>
        <taxon>Elusimicrobium</taxon>
    </lineage>
</organism>
<dbReference type="KEGG" id="emi:Emin_0834"/>
<dbReference type="GO" id="GO:0005886">
    <property type="term" value="C:plasma membrane"/>
    <property type="evidence" value="ECO:0007669"/>
    <property type="project" value="UniProtKB-SubCell"/>
</dbReference>
<dbReference type="GO" id="GO:1904680">
    <property type="term" value="F:peptide transmembrane transporter activity"/>
    <property type="evidence" value="ECO:0007669"/>
    <property type="project" value="InterPro"/>
</dbReference>
<dbReference type="InterPro" id="IPR018456">
    <property type="entry name" value="PTR2_symporter_CS"/>
</dbReference>
<evidence type="ECO:0000313" key="12">
    <source>
        <dbReference type="Proteomes" id="UP000001029"/>
    </source>
</evidence>
<evidence type="ECO:0000256" key="6">
    <source>
        <dbReference type="ARBA" id="ARBA00022989"/>
    </source>
</evidence>
<keyword evidence="7 9" id="KW-0472">Membrane</keyword>
<dbReference type="PANTHER" id="PTHR23517">
    <property type="entry name" value="RESISTANCE PROTEIN MDTM, PUTATIVE-RELATED-RELATED"/>
    <property type="match status" value="1"/>
</dbReference>
<sequence length="432" mass="47771">MDTNKNKQPPALFMLSGVEMWERFNYYGMRALLVLFMTSQIIGLSDRAAGRVYGLFGALVYLTPVFGGLIADAYLGKRKSIIIGAVLMMCGQFVLASYGFLPPIAALAIGLTLIIAGNGFFKPNISSIVGELYDENDNRRDAGFTIFYMGINIGAFLAPLVCGYLGEKVAFRYGFLAAGIGMLISLVWFIWLKNRFLGDIGIRPAIEENKNDKGENEPLTKVEKDRILAIFIFTFFSIFFWAFYEQAGSSLTLFADRSTDRVIFGWEMPTSFFQSFPALLVVLLAPVFAWLWRRMGEKELSTPAKFAWGLALLGIGYIIIAIAAYAYKNSGLVSIFWLCGLYLMHVLGELCISPVGLSMITKLSPAKYVSLFMGVWFASDFFGGLLGGFFAGEYNEASLVSLFSIPAATALICALIIWALSGKLKKWMHGIN</sequence>
<evidence type="ECO:0000313" key="11">
    <source>
        <dbReference type="EMBL" id="ACC98389.1"/>
    </source>
</evidence>
<dbReference type="Gene3D" id="1.20.1250.20">
    <property type="entry name" value="MFS general substrate transporter like domains"/>
    <property type="match status" value="2"/>
</dbReference>
<dbReference type="HOGENOM" id="CLU_004790_0_2_0"/>
<keyword evidence="12" id="KW-1185">Reference proteome</keyword>
<feature type="transmembrane region" description="Helical" evidence="9">
    <location>
        <begin position="304"/>
        <end position="327"/>
    </location>
</feature>
<comment type="similarity">
    <text evidence="8">Belongs to the major facilitator superfamily. Proton-dependent oligopeptide transporter (POT/PTR) (TC 2.A.17) family.</text>
</comment>
<dbReference type="CDD" id="cd17346">
    <property type="entry name" value="MFS_DtpA_like"/>
    <property type="match status" value="1"/>
</dbReference>
<feature type="transmembrane region" description="Helical" evidence="9">
    <location>
        <begin position="369"/>
        <end position="391"/>
    </location>
</feature>
<evidence type="ECO:0000256" key="1">
    <source>
        <dbReference type="ARBA" id="ARBA00004651"/>
    </source>
</evidence>
<feature type="transmembrane region" description="Helical" evidence="9">
    <location>
        <begin position="172"/>
        <end position="192"/>
    </location>
</feature>
<feature type="transmembrane region" description="Helical" evidence="9">
    <location>
        <begin position="397"/>
        <end position="420"/>
    </location>
</feature>
<accession>B2KCZ3</accession>
<dbReference type="InterPro" id="IPR020846">
    <property type="entry name" value="MFS_dom"/>
</dbReference>
<reference evidence="11 12" key="1">
    <citation type="journal article" date="2009" name="Appl. Environ. Microbiol.">
        <title>Genomic analysis of 'Elusimicrobium minutum,' the first cultivated representative of the phylum 'Elusimicrobia' (formerly termite group 1).</title>
        <authorList>
            <person name="Herlemann D.P.R."/>
            <person name="Geissinger O."/>
            <person name="Ikeda-Ohtsubo W."/>
            <person name="Kunin V."/>
            <person name="Sun H."/>
            <person name="Lapidus A."/>
            <person name="Hugenholtz P."/>
            <person name="Brune A."/>
        </authorList>
    </citation>
    <scope>NUCLEOTIDE SEQUENCE [LARGE SCALE GENOMIC DNA]</scope>
    <source>
        <strain evidence="11 12">Pei191</strain>
    </source>
</reference>
<dbReference type="SUPFAM" id="SSF103473">
    <property type="entry name" value="MFS general substrate transporter"/>
    <property type="match status" value="1"/>
</dbReference>
<dbReference type="EMBL" id="CP001055">
    <property type="protein sequence ID" value="ACC98389.1"/>
    <property type="molecule type" value="Genomic_DNA"/>
</dbReference>
<evidence type="ECO:0000256" key="2">
    <source>
        <dbReference type="ARBA" id="ARBA00022448"/>
    </source>
</evidence>
<dbReference type="InterPro" id="IPR036259">
    <property type="entry name" value="MFS_trans_sf"/>
</dbReference>
<feature type="transmembrane region" description="Helical" evidence="9">
    <location>
        <begin position="272"/>
        <end position="292"/>
    </location>
</feature>
<evidence type="ECO:0000256" key="3">
    <source>
        <dbReference type="ARBA" id="ARBA00022475"/>
    </source>
</evidence>
<dbReference type="EC" id="3.1.3.1" evidence="11"/>
<evidence type="ECO:0000256" key="4">
    <source>
        <dbReference type="ARBA" id="ARBA00022692"/>
    </source>
</evidence>
<dbReference type="PROSITE" id="PS01023">
    <property type="entry name" value="PTR2_2"/>
    <property type="match status" value="1"/>
</dbReference>
<feature type="transmembrane region" description="Helical" evidence="9">
    <location>
        <begin position="227"/>
        <end position="244"/>
    </location>
</feature>
<dbReference type="GO" id="GO:0004035">
    <property type="term" value="F:alkaline phosphatase activity"/>
    <property type="evidence" value="ECO:0007669"/>
    <property type="project" value="UniProtKB-EC"/>
</dbReference>
<keyword evidence="11" id="KW-0378">Hydrolase</keyword>
<dbReference type="Pfam" id="PF00854">
    <property type="entry name" value="PTR2"/>
    <property type="match status" value="2"/>
</dbReference>
<dbReference type="InterPro" id="IPR000109">
    <property type="entry name" value="POT_fam"/>
</dbReference>
<feature type="domain" description="Major facilitator superfamily (MFS) profile" evidence="10">
    <location>
        <begin position="11"/>
        <end position="425"/>
    </location>
</feature>
<feature type="transmembrane region" description="Helical" evidence="9">
    <location>
        <begin position="81"/>
        <end position="98"/>
    </location>
</feature>
<feature type="transmembrane region" description="Helical" evidence="9">
    <location>
        <begin position="104"/>
        <end position="121"/>
    </location>
</feature>
<evidence type="ECO:0000256" key="8">
    <source>
        <dbReference type="RuleBase" id="RU003755"/>
    </source>
</evidence>
<dbReference type="NCBIfam" id="TIGR00924">
    <property type="entry name" value="yjdL_sub1_fam"/>
    <property type="match status" value="2"/>
</dbReference>
<proteinExistence type="inferred from homology"/>
<dbReference type="PANTHER" id="PTHR23517:SF15">
    <property type="entry name" value="PROTON-DEPENDENT OLIGOPEPTIDE FAMILY TRANSPORT PROTEIN"/>
    <property type="match status" value="1"/>
</dbReference>
<feature type="transmembrane region" description="Helical" evidence="9">
    <location>
        <begin position="333"/>
        <end position="357"/>
    </location>
</feature>
<evidence type="ECO:0000256" key="5">
    <source>
        <dbReference type="ARBA" id="ARBA00022856"/>
    </source>
</evidence>
<keyword evidence="6 9" id="KW-1133">Transmembrane helix</keyword>
<evidence type="ECO:0000256" key="9">
    <source>
        <dbReference type="SAM" id="Phobius"/>
    </source>
</evidence>
<dbReference type="OrthoDB" id="9772725at2"/>
<dbReference type="AlphaFoldDB" id="B2KCZ3"/>
<dbReference type="GO" id="GO:0006857">
    <property type="term" value="P:oligopeptide transport"/>
    <property type="evidence" value="ECO:0007669"/>
    <property type="project" value="InterPro"/>
</dbReference>
<dbReference type="PROSITE" id="PS50850">
    <property type="entry name" value="MFS"/>
    <property type="match status" value="1"/>
</dbReference>
<keyword evidence="5" id="KW-0571">Peptide transport</keyword>
<keyword evidence="4 8" id="KW-0812">Transmembrane</keyword>
<keyword evidence="5" id="KW-0653">Protein transport</keyword>
<name>B2KCZ3_ELUMP</name>
<keyword evidence="3" id="KW-1003">Cell membrane</keyword>
<gene>
    <name evidence="11" type="ordered locus">Emin_0834</name>
</gene>
<evidence type="ECO:0000259" key="10">
    <source>
        <dbReference type="PROSITE" id="PS50850"/>
    </source>
</evidence>
<keyword evidence="2 8" id="KW-0813">Transport</keyword>
<evidence type="ECO:0000256" key="7">
    <source>
        <dbReference type="ARBA" id="ARBA00023136"/>
    </source>
</evidence>
<dbReference type="RefSeq" id="WP_012415004.1">
    <property type="nucleotide sequence ID" value="NC_010644.1"/>
</dbReference>
<feature type="transmembrane region" description="Helical" evidence="9">
    <location>
        <begin position="142"/>
        <end position="166"/>
    </location>
</feature>
<dbReference type="InterPro" id="IPR050171">
    <property type="entry name" value="MFS_Transporters"/>
</dbReference>
<dbReference type="Proteomes" id="UP000001029">
    <property type="component" value="Chromosome"/>
</dbReference>